<comment type="caution">
    <text evidence="1">The sequence shown here is derived from an EMBL/GenBank/DDBJ whole genome shotgun (WGS) entry which is preliminary data.</text>
</comment>
<evidence type="ECO:0008006" key="3">
    <source>
        <dbReference type="Google" id="ProtNLM"/>
    </source>
</evidence>
<reference evidence="1 2" key="1">
    <citation type="submission" date="2017-09" db="EMBL/GenBank/DDBJ databases">
        <title>Genomics of the genus Arcobacter.</title>
        <authorList>
            <person name="Perez-Cataluna A."/>
            <person name="Figueras M.J."/>
            <person name="Salas-Masso N."/>
        </authorList>
    </citation>
    <scope>NUCLEOTIDE SEQUENCE [LARGE SCALE GENOMIC DNA]</scope>
    <source>
        <strain evidence="1 2">F156-34</strain>
    </source>
</reference>
<dbReference type="InterPro" id="IPR023614">
    <property type="entry name" value="Porin_dom_sf"/>
</dbReference>
<gene>
    <name evidence="1" type="ORF">CP965_05150</name>
</gene>
<dbReference type="Gene3D" id="2.40.160.10">
    <property type="entry name" value="Porin"/>
    <property type="match status" value="1"/>
</dbReference>
<protein>
    <recommendedName>
        <fullName evidence="3">Porin domain-containing protein</fullName>
    </recommendedName>
</protein>
<dbReference type="Proteomes" id="UP000289718">
    <property type="component" value="Unassembled WGS sequence"/>
</dbReference>
<keyword evidence="2" id="KW-1185">Reference proteome</keyword>
<dbReference type="AlphaFoldDB" id="A0A4Q1AUW1"/>
<name>A0A4Q1AUW1_9BACT</name>
<dbReference type="EMBL" id="NXIE01000002">
    <property type="protein sequence ID" value="RXK13186.1"/>
    <property type="molecule type" value="Genomic_DNA"/>
</dbReference>
<evidence type="ECO:0000313" key="2">
    <source>
        <dbReference type="Proteomes" id="UP000289718"/>
    </source>
</evidence>
<accession>A0A4Q1AUW1</accession>
<sequence>MKKLGLLSLLTSVVLTSMNAGELDLISDLKVSGDVRVRGVSVEGDSSAGLNMDKQEFESRLRLNLDFTVDEVVKIHTRIVADNNAWGNNDNDEFTWDEAYVTVPFNENKFLLAGRIEDSYGTKFYGSNGDPIDLAYVGYNPRPDILLYAFDYKAVEGSVTNQSSSLGISGTGDGDFDAYSVGGQITIDEMLLGGRYVYLQNNTEVPDGFADANSHMFNAFALGKYSGFEIQAQVEKRTGDKYSSGIVDEKMFGAYLNVARNFGPLKVGIAALTTEEGYVSGPDLPVSYLTNDDLGMAALGRVGFYGDTRLFALNLGYKMNKDLTLEGNLAHHSIDDMGFNNINEDIKITEYNLGVSYKLTKHTNVTLRYAKGNFDEDNLKDIETIVAAVEINF</sequence>
<dbReference type="SUPFAM" id="SSF56935">
    <property type="entry name" value="Porins"/>
    <property type="match status" value="1"/>
</dbReference>
<dbReference type="OrthoDB" id="5348261at2"/>
<organism evidence="1 2">
    <name type="scientific">Halarcobacter mediterraneus</name>
    <dbReference type="NCBI Taxonomy" id="2023153"/>
    <lineage>
        <taxon>Bacteria</taxon>
        <taxon>Pseudomonadati</taxon>
        <taxon>Campylobacterota</taxon>
        <taxon>Epsilonproteobacteria</taxon>
        <taxon>Campylobacterales</taxon>
        <taxon>Arcobacteraceae</taxon>
        <taxon>Halarcobacter</taxon>
    </lineage>
</organism>
<dbReference type="RefSeq" id="WP_129061007.1">
    <property type="nucleotide sequence ID" value="NZ_NXIE01000002.1"/>
</dbReference>
<evidence type="ECO:0000313" key="1">
    <source>
        <dbReference type="EMBL" id="RXK13186.1"/>
    </source>
</evidence>
<proteinExistence type="predicted"/>